<protein>
    <submittedName>
        <fullName evidence="1">Uncharacterized protein</fullName>
    </submittedName>
</protein>
<proteinExistence type="predicted"/>
<organism evidence="1 2">
    <name type="scientific">Rosa chinensis</name>
    <name type="common">China rose</name>
    <dbReference type="NCBI Taxonomy" id="74649"/>
    <lineage>
        <taxon>Eukaryota</taxon>
        <taxon>Viridiplantae</taxon>
        <taxon>Streptophyta</taxon>
        <taxon>Embryophyta</taxon>
        <taxon>Tracheophyta</taxon>
        <taxon>Spermatophyta</taxon>
        <taxon>Magnoliopsida</taxon>
        <taxon>eudicotyledons</taxon>
        <taxon>Gunneridae</taxon>
        <taxon>Pentapetalae</taxon>
        <taxon>rosids</taxon>
        <taxon>fabids</taxon>
        <taxon>Rosales</taxon>
        <taxon>Rosaceae</taxon>
        <taxon>Rosoideae</taxon>
        <taxon>Rosoideae incertae sedis</taxon>
        <taxon>Rosa</taxon>
    </lineage>
</organism>
<dbReference type="Gramene" id="PRQ44906">
    <property type="protein sequence ID" value="PRQ44906"/>
    <property type="gene ID" value="RchiOBHm_Chr3g0484351"/>
</dbReference>
<comment type="caution">
    <text evidence="1">The sequence shown here is derived from an EMBL/GenBank/DDBJ whole genome shotgun (WGS) entry which is preliminary data.</text>
</comment>
<keyword evidence="2" id="KW-1185">Reference proteome</keyword>
<evidence type="ECO:0000313" key="1">
    <source>
        <dbReference type="EMBL" id="PRQ44906.1"/>
    </source>
</evidence>
<reference evidence="1 2" key="1">
    <citation type="journal article" date="2018" name="Nat. Genet.">
        <title>The Rosa genome provides new insights in the design of modern roses.</title>
        <authorList>
            <person name="Bendahmane M."/>
        </authorList>
    </citation>
    <scope>NUCLEOTIDE SEQUENCE [LARGE SCALE GENOMIC DNA]</scope>
    <source>
        <strain evidence="2">cv. Old Blush</strain>
    </source>
</reference>
<dbReference type="Proteomes" id="UP000238479">
    <property type="component" value="Chromosome 3"/>
</dbReference>
<dbReference type="AlphaFoldDB" id="A0A2P6REQ1"/>
<sequence length="63" mass="7131">MMMVARYFRRTLFAAAKSEGSGAASMARTTAHNPLEEFFEADRSLMNKSQLYMVEVGRHLNCV</sequence>
<dbReference type="STRING" id="74649.A0A2P6REQ1"/>
<gene>
    <name evidence="1" type="ORF">RchiOBHm_Chr3g0484351</name>
</gene>
<name>A0A2P6REQ1_ROSCH</name>
<dbReference type="EMBL" id="PDCK01000041">
    <property type="protein sequence ID" value="PRQ44906.1"/>
    <property type="molecule type" value="Genomic_DNA"/>
</dbReference>
<accession>A0A2P6REQ1</accession>
<evidence type="ECO:0000313" key="2">
    <source>
        <dbReference type="Proteomes" id="UP000238479"/>
    </source>
</evidence>